<dbReference type="PANTHER" id="PTHR43649:SF12">
    <property type="entry name" value="DIACETYLCHITOBIOSE BINDING PROTEIN DASA"/>
    <property type="match status" value="1"/>
</dbReference>
<proteinExistence type="predicted"/>
<evidence type="ECO:0000313" key="1">
    <source>
        <dbReference type="EMBL" id="SUZ93870.1"/>
    </source>
</evidence>
<dbReference type="SUPFAM" id="SSF53850">
    <property type="entry name" value="Periplasmic binding protein-like II"/>
    <property type="match status" value="1"/>
</dbReference>
<reference evidence="1" key="1">
    <citation type="submission" date="2018-05" db="EMBL/GenBank/DDBJ databases">
        <authorList>
            <person name="Lanie J.A."/>
            <person name="Ng W.-L."/>
            <person name="Kazmierczak K.M."/>
            <person name="Andrzejewski T.M."/>
            <person name="Davidsen T.M."/>
            <person name="Wayne K.J."/>
            <person name="Tettelin H."/>
            <person name="Glass J.I."/>
            <person name="Rusch D."/>
            <person name="Podicherti R."/>
            <person name="Tsui H.-C.T."/>
            <person name="Winkler M.E."/>
        </authorList>
    </citation>
    <scope>NUCLEOTIDE SEQUENCE</scope>
</reference>
<dbReference type="PANTHER" id="PTHR43649">
    <property type="entry name" value="ARABINOSE-BINDING PROTEIN-RELATED"/>
    <property type="match status" value="1"/>
</dbReference>
<protein>
    <recommendedName>
        <fullName evidence="2">ABC transporter substrate-binding protein</fullName>
    </recommendedName>
</protein>
<sequence length="492" mass="54137">MFKLKNKMISGIVLAVGTLLFTIPAVHAKKYDGVTVNILTMEAPQIKGPMVKRAPDFKKLTGATVNIIGVPFADIYPKMEADFATGTNSIDGAVFAPQWMVDFIEPGYLEDLTSKVKADSAIEWDDIGYFFRSFSSTYGGKIYTIPLDGDFHMIYYRTDLLDAAGISPPTTWEEYTYIASRFHGQDMNGDGTPDYGSCISKKRNAQAYWMILSVAGGFIQAKGTGEGMFFDTKTMKPLVNNEAFSRALDIYKETTKYAPPDEINLDVGDTRGLWTAGRCALTLDWGDIGTLAIEKGSKVKGKTGAAILPGSRKVLDRSSGKLVSCDRARCPYAINGINHAPFAAYGGWSGAINTASSARVKDAAYDFFSYMAQAKQSNVDVTIGITGMNPYRVSQFENLSNWTNAGFSKASAENYLGAIKASLNSPNMILDLRVPKNQRYQQVVLDTEVHRFLSGEISKQEAMQRIEDGWEEVTEEMGRDGQLNAYRNTLGY</sequence>
<organism evidence="1">
    <name type="scientific">marine metagenome</name>
    <dbReference type="NCBI Taxonomy" id="408172"/>
    <lineage>
        <taxon>unclassified sequences</taxon>
        <taxon>metagenomes</taxon>
        <taxon>ecological metagenomes</taxon>
    </lineage>
</organism>
<dbReference type="Pfam" id="PF01547">
    <property type="entry name" value="SBP_bac_1"/>
    <property type="match status" value="1"/>
</dbReference>
<dbReference type="AlphaFoldDB" id="A0A381RPR4"/>
<dbReference type="InterPro" id="IPR050490">
    <property type="entry name" value="Bact_solute-bd_prot1"/>
</dbReference>
<gene>
    <name evidence="1" type="ORF">METZ01_LOCUS46724</name>
</gene>
<evidence type="ECO:0008006" key="2">
    <source>
        <dbReference type="Google" id="ProtNLM"/>
    </source>
</evidence>
<dbReference type="EMBL" id="UINC01002184">
    <property type="protein sequence ID" value="SUZ93870.1"/>
    <property type="molecule type" value="Genomic_DNA"/>
</dbReference>
<accession>A0A381RPR4</accession>
<dbReference type="Gene3D" id="3.40.190.10">
    <property type="entry name" value="Periplasmic binding protein-like II"/>
    <property type="match status" value="2"/>
</dbReference>
<name>A0A381RPR4_9ZZZZ</name>
<dbReference type="InterPro" id="IPR006059">
    <property type="entry name" value="SBP"/>
</dbReference>